<evidence type="ECO:0000313" key="2">
    <source>
        <dbReference type="EMBL" id="OZI59151.1"/>
    </source>
</evidence>
<dbReference type="InterPro" id="IPR041375">
    <property type="entry name" value="VapC45_PIN-like"/>
</dbReference>
<dbReference type="AlphaFoldDB" id="A0A261UC27"/>
<accession>A0A261UC27</accession>
<protein>
    <recommendedName>
        <fullName evidence="1">VapC45 PIN like domain-containing protein</fullName>
    </recommendedName>
</protein>
<gene>
    <name evidence="2" type="ORF">CAL20_05875</name>
</gene>
<dbReference type="RefSeq" id="WP_094820138.1">
    <property type="nucleotide sequence ID" value="NZ_NEVO01000004.1"/>
</dbReference>
<dbReference type="Proteomes" id="UP000216885">
    <property type="component" value="Unassembled WGS sequence"/>
</dbReference>
<name>A0A261UC27_9BORD</name>
<keyword evidence="3" id="KW-1185">Reference proteome</keyword>
<sequence>MKFFFDNNLSLHLAAGIRELCKGSHSIATEVIHLKERFPPATPDHEWIPSLGQEGGWAVISQDGLRKNDLEREALRKSGLMVFVLSKQWSDHKYWDKAQNLVRWWPAIEDYVTRVQGGAAVRVPWRMNGRFEQIRL</sequence>
<organism evidence="2 3">
    <name type="scientific">Bordetella genomosp. 4</name>
    <dbReference type="NCBI Taxonomy" id="463044"/>
    <lineage>
        <taxon>Bacteria</taxon>
        <taxon>Pseudomonadati</taxon>
        <taxon>Pseudomonadota</taxon>
        <taxon>Betaproteobacteria</taxon>
        <taxon>Burkholderiales</taxon>
        <taxon>Alcaligenaceae</taxon>
        <taxon>Bordetella</taxon>
    </lineage>
</organism>
<dbReference type="Pfam" id="PF18478">
    <property type="entry name" value="PIN_10"/>
    <property type="match status" value="1"/>
</dbReference>
<comment type="caution">
    <text evidence="2">The sequence shown here is derived from an EMBL/GenBank/DDBJ whole genome shotgun (WGS) entry which is preliminary data.</text>
</comment>
<evidence type="ECO:0000259" key="1">
    <source>
        <dbReference type="Pfam" id="PF18478"/>
    </source>
</evidence>
<reference evidence="2 3" key="1">
    <citation type="submission" date="2017-05" db="EMBL/GenBank/DDBJ databases">
        <title>Complete and WGS of Bordetella genogroups.</title>
        <authorList>
            <person name="Spilker T."/>
            <person name="LiPuma J."/>
        </authorList>
    </citation>
    <scope>NUCLEOTIDE SEQUENCE [LARGE SCALE GENOMIC DNA]</scope>
    <source>
        <strain evidence="2 3">AU9919</strain>
    </source>
</reference>
<evidence type="ECO:0000313" key="3">
    <source>
        <dbReference type="Proteomes" id="UP000216885"/>
    </source>
</evidence>
<dbReference type="EMBL" id="NEVQ01000008">
    <property type="protein sequence ID" value="OZI59151.1"/>
    <property type="molecule type" value="Genomic_DNA"/>
</dbReference>
<dbReference type="OrthoDB" id="6956264at2"/>
<proteinExistence type="predicted"/>
<feature type="domain" description="VapC45 PIN like" evidence="1">
    <location>
        <begin position="1"/>
        <end position="87"/>
    </location>
</feature>